<organism evidence="2 3">
    <name type="scientific">Gossypium davidsonii</name>
    <name type="common">Davidson's cotton</name>
    <name type="synonym">Gossypium klotzschianum subsp. davidsonii</name>
    <dbReference type="NCBI Taxonomy" id="34287"/>
    <lineage>
        <taxon>Eukaryota</taxon>
        <taxon>Viridiplantae</taxon>
        <taxon>Streptophyta</taxon>
        <taxon>Embryophyta</taxon>
        <taxon>Tracheophyta</taxon>
        <taxon>Spermatophyta</taxon>
        <taxon>Magnoliopsida</taxon>
        <taxon>eudicotyledons</taxon>
        <taxon>Gunneridae</taxon>
        <taxon>Pentapetalae</taxon>
        <taxon>rosids</taxon>
        <taxon>malvids</taxon>
        <taxon>Malvales</taxon>
        <taxon>Malvaceae</taxon>
        <taxon>Malvoideae</taxon>
        <taxon>Gossypium</taxon>
    </lineage>
</organism>
<keyword evidence="1" id="KW-1133">Transmembrane helix</keyword>
<evidence type="ECO:0000313" key="3">
    <source>
        <dbReference type="Proteomes" id="UP000593561"/>
    </source>
</evidence>
<sequence>MYTLRYFISPKINPSKDASFGSFQMLLATSSYFQWVFICLYLYMNFIQEDFHSKPSERLVKLSFFGHPSVEFVSKRFSNTSQHLEETTEAPIETYRKERINLLSHGTEIRHCWKAPIDQLNLRELYEQDECFAEFNNLISITRNKKNPAISS</sequence>
<evidence type="ECO:0000256" key="1">
    <source>
        <dbReference type="SAM" id="Phobius"/>
    </source>
</evidence>
<keyword evidence="1" id="KW-0812">Transmembrane</keyword>
<feature type="transmembrane region" description="Helical" evidence="1">
    <location>
        <begin position="20"/>
        <end position="44"/>
    </location>
</feature>
<reference evidence="2 3" key="1">
    <citation type="journal article" date="2019" name="Genome Biol. Evol.">
        <title>Insights into the evolution of the New World diploid cottons (Gossypium, subgenus Houzingenia) based on genome sequencing.</title>
        <authorList>
            <person name="Grover C.E."/>
            <person name="Arick M.A. 2nd"/>
            <person name="Thrash A."/>
            <person name="Conover J.L."/>
            <person name="Sanders W.S."/>
            <person name="Peterson D.G."/>
            <person name="Frelichowski J.E."/>
            <person name="Scheffler J.A."/>
            <person name="Scheffler B.E."/>
            <person name="Wendel J.F."/>
        </authorList>
    </citation>
    <scope>NUCLEOTIDE SEQUENCE [LARGE SCALE GENOMIC DNA]</scope>
    <source>
        <strain evidence="2">27</strain>
        <tissue evidence="2">Leaf</tissue>
    </source>
</reference>
<gene>
    <name evidence="2" type="ORF">Godav_005199</name>
</gene>
<protein>
    <submittedName>
        <fullName evidence="2">Uncharacterized protein</fullName>
    </submittedName>
</protein>
<name>A0A7J8TC93_GOSDV</name>
<dbReference type="EMBL" id="JABFAC010243081">
    <property type="protein sequence ID" value="MBA0635772.1"/>
    <property type="molecule type" value="Genomic_DNA"/>
</dbReference>
<accession>A0A7J8TC93</accession>
<feature type="non-terminal residue" evidence="2">
    <location>
        <position position="1"/>
    </location>
</feature>
<evidence type="ECO:0000313" key="2">
    <source>
        <dbReference type="EMBL" id="MBA0635772.1"/>
    </source>
</evidence>
<keyword evidence="3" id="KW-1185">Reference proteome</keyword>
<dbReference type="AlphaFoldDB" id="A0A7J8TC93"/>
<keyword evidence="1" id="KW-0472">Membrane</keyword>
<proteinExistence type="predicted"/>
<comment type="caution">
    <text evidence="2">The sequence shown here is derived from an EMBL/GenBank/DDBJ whole genome shotgun (WGS) entry which is preliminary data.</text>
</comment>
<dbReference type="Proteomes" id="UP000593561">
    <property type="component" value="Unassembled WGS sequence"/>
</dbReference>